<sequence>MAKTGVRSRRRGGASAAAPVGGQTPQVSAAAGRLAAAAASPLAAAGADTSSSGGGGDQGQAPFAASTGNGSILRRGVAKAPVAARRPLLRMDLLALALLTVAAAATRFYRLSEPAAVVFDEFHFGKFVDSYLNGTYFFDIHPPLGKLTLAAGGRLGGYTHVPGFYYDKIGKNYTIDGVRYLPLRVTAATFGVASVPLTYTLARTLAMSPAAAVLAATANLCDFLSLIEARLILVDSQLLFYCQAALLAALRLWQTTPRTAARVGWLLTTGVLSGCALSIKHTALATPGLIALVSFFGAHFLPSPLSLVECLVAGLSGIGVYAAWFWVHFALLPLSGGKGDRFMNAAFRKALVGSPTYDPKAVKPGFWSSFVYLNRRMVASNAGISKKHTWQTRWYEWMVNMRGVLYFSRKATTMETEAKALTSYAEALGNTTDADPAAVASAVAAAAKASVDAVVAVADTKTPEGAAAALSTKVYLIGNPVVAGMCLATGLGFLGTVALLVRYRRAALADGSAGGRARVGALYTGIFLLSGWVANLAPYVLVDRPAFLYHYIPSLMYAQLLSAQLVDMLPVAPRRVVVTVAVAAMAAALVFWAPWIYALPLTKEEHLRRQLGSQWT</sequence>
<dbReference type="Proteomes" id="UP000798662">
    <property type="component" value="Chromosome 2"/>
</dbReference>
<organism evidence="1 2">
    <name type="scientific">Pyropia yezoensis</name>
    <name type="common">Susabi-nori</name>
    <name type="synonym">Porphyra yezoensis</name>
    <dbReference type="NCBI Taxonomy" id="2788"/>
    <lineage>
        <taxon>Eukaryota</taxon>
        <taxon>Rhodophyta</taxon>
        <taxon>Bangiophyceae</taxon>
        <taxon>Bangiales</taxon>
        <taxon>Bangiaceae</taxon>
        <taxon>Pyropia</taxon>
    </lineage>
</organism>
<evidence type="ECO:0000313" key="2">
    <source>
        <dbReference type="Proteomes" id="UP000798662"/>
    </source>
</evidence>
<protein>
    <submittedName>
        <fullName evidence="1">Uncharacterized protein</fullName>
    </submittedName>
</protein>
<proteinExistence type="predicted"/>
<gene>
    <name evidence="1" type="ORF">I4F81_008881</name>
</gene>
<reference evidence="1" key="1">
    <citation type="submission" date="2019-11" db="EMBL/GenBank/DDBJ databases">
        <title>Nori genome reveals adaptations in red seaweeds to the harsh intertidal environment.</title>
        <authorList>
            <person name="Wang D."/>
            <person name="Mao Y."/>
        </authorList>
    </citation>
    <scope>NUCLEOTIDE SEQUENCE</scope>
    <source>
        <tissue evidence="1">Gametophyte</tissue>
    </source>
</reference>
<dbReference type="EMBL" id="CM020619">
    <property type="protein sequence ID" value="KAK1866361.1"/>
    <property type="molecule type" value="Genomic_DNA"/>
</dbReference>
<accession>A0ACC3C9D6</accession>
<name>A0ACC3C9D6_PYRYE</name>
<comment type="caution">
    <text evidence="1">The sequence shown here is derived from an EMBL/GenBank/DDBJ whole genome shotgun (WGS) entry which is preliminary data.</text>
</comment>
<evidence type="ECO:0000313" key="1">
    <source>
        <dbReference type="EMBL" id="KAK1866361.1"/>
    </source>
</evidence>
<keyword evidence="2" id="KW-1185">Reference proteome</keyword>